<organism evidence="5 6">
    <name type="scientific">Adineta steineri</name>
    <dbReference type="NCBI Taxonomy" id="433720"/>
    <lineage>
        <taxon>Eukaryota</taxon>
        <taxon>Metazoa</taxon>
        <taxon>Spiralia</taxon>
        <taxon>Gnathifera</taxon>
        <taxon>Rotifera</taxon>
        <taxon>Eurotatoria</taxon>
        <taxon>Bdelloidea</taxon>
        <taxon>Adinetida</taxon>
        <taxon>Adinetidae</taxon>
        <taxon>Adineta</taxon>
    </lineage>
</organism>
<dbReference type="InterPro" id="IPR019775">
    <property type="entry name" value="WD40_repeat_CS"/>
</dbReference>
<comment type="caution">
    <text evidence="5">The sequence shown here is derived from an EMBL/GenBank/DDBJ whole genome shotgun (WGS) entry which is preliminary data.</text>
</comment>
<evidence type="ECO:0000256" key="4">
    <source>
        <dbReference type="SAM" id="MobiDB-lite"/>
    </source>
</evidence>
<dbReference type="InterPro" id="IPR036322">
    <property type="entry name" value="WD40_repeat_dom_sf"/>
</dbReference>
<evidence type="ECO:0000313" key="5">
    <source>
        <dbReference type="EMBL" id="CAF1385298.1"/>
    </source>
</evidence>
<dbReference type="EMBL" id="CAJNON010000818">
    <property type="protein sequence ID" value="CAF1385298.1"/>
    <property type="molecule type" value="Genomic_DNA"/>
</dbReference>
<name>A0A815K1T2_9BILA</name>
<proteinExistence type="predicted"/>
<evidence type="ECO:0000256" key="3">
    <source>
        <dbReference type="PROSITE-ProRule" id="PRU00221"/>
    </source>
</evidence>
<dbReference type="InterPro" id="IPR001680">
    <property type="entry name" value="WD40_rpt"/>
</dbReference>
<reference evidence="5" key="1">
    <citation type="submission" date="2021-02" db="EMBL/GenBank/DDBJ databases">
        <authorList>
            <person name="Nowell W R."/>
        </authorList>
    </citation>
    <scope>NUCLEOTIDE SEQUENCE</scope>
</reference>
<feature type="region of interest" description="Disordered" evidence="4">
    <location>
        <begin position="264"/>
        <end position="283"/>
    </location>
</feature>
<accession>A0A815K1T2</accession>
<dbReference type="PANTHER" id="PTHR45589">
    <property type="entry name" value="WD REPEAT DOMAIN 62, ISOFORM G"/>
    <property type="match status" value="1"/>
</dbReference>
<dbReference type="SMART" id="SM00320">
    <property type="entry name" value="WD40"/>
    <property type="match status" value="5"/>
</dbReference>
<dbReference type="SUPFAM" id="SSF50978">
    <property type="entry name" value="WD40 repeat-like"/>
    <property type="match status" value="1"/>
</dbReference>
<sequence>MELNYSHFIDTNNILFDDIYRRKQADEGTSPTEVSLWSSGPVHNVDPSTTFLASSSRDRFIHVFDVTKDYQLIATLDDHSAAITAVRFTNSSITSNLQLVSCSADKSLIFRSILKNGNGKYQFIRSNNIVEKQTFYDLAIDHTRETVNTACQDRMIRVYNLQDGKRVRTRKGTIGDDTGYLIKIDVDTSGRYIATSCSNKCVYIWDTITSECVAALYGHSEVVTDLKFSQDGFYLYTISGDSCIFVWNIVELATVPTTCRLQQTSSTKSTDVETTDADESLSQSLSTAEEHQLKLKRQRSLWSTADPSIPSMESKLFRTQLSDIVKDETSSKIFRSISLQDDESVFLDEDVEPVFSPIPTKTPNDTPNKMTSFFVENYDHENTTNNTIVNNGINLSNEIKRRKSLSSRFCSISKDTTYNKKKFFNQCLTFIF</sequence>
<protein>
    <submittedName>
        <fullName evidence="5">Uncharacterized protein</fullName>
    </submittedName>
</protein>
<dbReference type="OrthoDB" id="6154712at2759"/>
<dbReference type="Proteomes" id="UP000663891">
    <property type="component" value="Unassembled WGS sequence"/>
</dbReference>
<dbReference type="AlphaFoldDB" id="A0A815K1T2"/>
<dbReference type="PROSITE" id="PS00678">
    <property type="entry name" value="WD_REPEATS_1"/>
    <property type="match status" value="1"/>
</dbReference>
<dbReference type="InterPro" id="IPR015943">
    <property type="entry name" value="WD40/YVTN_repeat-like_dom_sf"/>
</dbReference>
<gene>
    <name evidence="5" type="ORF">VCS650_LOCUS35637</name>
</gene>
<dbReference type="PANTHER" id="PTHR45589:SF1">
    <property type="entry name" value="WD REPEAT DOMAIN 62, ISOFORM G"/>
    <property type="match status" value="1"/>
</dbReference>
<keyword evidence="2" id="KW-0677">Repeat</keyword>
<keyword evidence="1 3" id="KW-0853">WD repeat</keyword>
<dbReference type="Pfam" id="PF00400">
    <property type="entry name" value="WD40"/>
    <property type="match status" value="4"/>
</dbReference>
<dbReference type="PROSITE" id="PS50294">
    <property type="entry name" value="WD_REPEATS_REGION"/>
    <property type="match status" value="1"/>
</dbReference>
<dbReference type="InterPro" id="IPR052779">
    <property type="entry name" value="WDR62"/>
</dbReference>
<feature type="repeat" description="WD" evidence="3">
    <location>
        <begin position="216"/>
        <end position="257"/>
    </location>
</feature>
<evidence type="ECO:0000256" key="1">
    <source>
        <dbReference type="ARBA" id="ARBA00022574"/>
    </source>
</evidence>
<evidence type="ECO:0000313" key="6">
    <source>
        <dbReference type="Proteomes" id="UP000663891"/>
    </source>
</evidence>
<dbReference type="Gene3D" id="2.130.10.10">
    <property type="entry name" value="YVTN repeat-like/Quinoprotein amine dehydrogenase"/>
    <property type="match status" value="2"/>
</dbReference>
<dbReference type="PROSITE" id="PS50082">
    <property type="entry name" value="WD_REPEATS_2"/>
    <property type="match status" value="1"/>
</dbReference>
<evidence type="ECO:0000256" key="2">
    <source>
        <dbReference type="ARBA" id="ARBA00022737"/>
    </source>
</evidence>